<name>A0A9D1NDR7_9FIRM</name>
<protein>
    <submittedName>
        <fullName evidence="3">Uncharacterized protein</fullName>
    </submittedName>
</protein>
<dbReference type="AlphaFoldDB" id="A0A9D1NDR7"/>
<feature type="compositionally biased region" description="Acidic residues" evidence="1">
    <location>
        <begin position="281"/>
        <end position="303"/>
    </location>
</feature>
<reference evidence="3" key="2">
    <citation type="journal article" date="2021" name="PeerJ">
        <title>Extensive microbial diversity within the chicken gut microbiome revealed by metagenomics and culture.</title>
        <authorList>
            <person name="Gilroy R."/>
            <person name="Ravi A."/>
            <person name="Getino M."/>
            <person name="Pursley I."/>
            <person name="Horton D.L."/>
            <person name="Alikhan N.F."/>
            <person name="Baker D."/>
            <person name="Gharbi K."/>
            <person name="Hall N."/>
            <person name="Watson M."/>
            <person name="Adriaenssens E.M."/>
            <person name="Foster-Nyarko E."/>
            <person name="Jarju S."/>
            <person name="Secka A."/>
            <person name="Antonio M."/>
            <person name="Oren A."/>
            <person name="Chaudhuri R.R."/>
            <person name="La Ragione R."/>
            <person name="Hildebrand F."/>
            <person name="Pallen M.J."/>
        </authorList>
    </citation>
    <scope>NUCLEOTIDE SEQUENCE</scope>
    <source>
        <strain evidence="3">23406</strain>
    </source>
</reference>
<keyword evidence="2" id="KW-1133">Transmembrane helix</keyword>
<feature type="transmembrane region" description="Helical" evidence="2">
    <location>
        <begin position="30"/>
        <end position="51"/>
    </location>
</feature>
<organism evidence="3 4">
    <name type="scientific">Candidatus Stercoripulliclostridium merdipullorum</name>
    <dbReference type="NCBI Taxonomy" id="2840952"/>
    <lineage>
        <taxon>Bacteria</taxon>
        <taxon>Bacillati</taxon>
        <taxon>Bacillota</taxon>
        <taxon>Clostridia</taxon>
        <taxon>Eubacteriales</taxon>
        <taxon>Candidatus Stercoripulliclostridium</taxon>
    </lineage>
</organism>
<accession>A0A9D1NDR7</accession>
<evidence type="ECO:0000313" key="4">
    <source>
        <dbReference type="Proteomes" id="UP000886891"/>
    </source>
</evidence>
<keyword evidence="2" id="KW-0812">Transmembrane</keyword>
<evidence type="ECO:0000313" key="3">
    <source>
        <dbReference type="EMBL" id="HIV00633.1"/>
    </source>
</evidence>
<dbReference type="Proteomes" id="UP000886891">
    <property type="component" value="Unassembled WGS sequence"/>
</dbReference>
<comment type="caution">
    <text evidence="3">The sequence shown here is derived from an EMBL/GenBank/DDBJ whole genome shotgun (WGS) entry which is preliminary data.</text>
</comment>
<keyword evidence="2" id="KW-0472">Membrane</keyword>
<proteinExistence type="predicted"/>
<feature type="transmembrane region" description="Helical" evidence="2">
    <location>
        <begin position="133"/>
        <end position="153"/>
    </location>
</feature>
<sequence length="395" mass="43074">MEGFSKFINGIADFFQTKIDFLNLKELSPAIYIAVAGALLVFVAFVIALIARGAGKTAKYRKFLDDTTAYINAVGTIDENNVEGLNARIQQMPRGVSKGWGVFLEQQDGYPSNYITEKEGVGDRKTVKKAGRVFYSLASAIVILLCIGLAAIACKSDIAAVTVGDPAMATATILKVVLPVLGTLVLPLLIYFVFLAILNASYQSQYNKLCASFRAFQDAMDEAVIIFREEEDEFVTENIEEINAAIEEILANANRNVELIDIVTTPKIDTEEVAPVTETVPEPEPEITPEPEPAPEPEPEPEPVPEPAPAETVTAAVAEDIDDEARKRGELMLDLVDIAQRASMDKSMTSDQLFELAEYLYSVKVSGDFDTEGEQEVFDLCLTLLANSATLADKL</sequence>
<evidence type="ECO:0000256" key="2">
    <source>
        <dbReference type="SAM" id="Phobius"/>
    </source>
</evidence>
<gene>
    <name evidence="3" type="ORF">IAB14_05945</name>
</gene>
<dbReference type="EMBL" id="DVOH01000046">
    <property type="protein sequence ID" value="HIV00633.1"/>
    <property type="molecule type" value="Genomic_DNA"/>
</dbReference>
<evidence type="ECO:0000256" key="1">
    <source>
        <dbReference type="SAM" id="MobiDB-lite"/>
    </source>
</evidence>
<feature type="transmembrane region" description="Helical" evidence="2">
    <location>
        <begin position="173"/>
        <end position="198"/>
    </location>
</feature>
<feature type="region of interest" description="Disordered" evidence="1">
    <location>
        <begin position="275"/>
        <end position="312"/>
    </location>
</feature>
<reference evidence="3" key="1">
    <citation type="submission" date="2020-10" db="EMBL/GenBank/DDBJ databases">
        <authorList>
            <person name="Gilroy R."/>
        </authorList>
    </citation>
    <scope>NUCLEOTIDE SEQUENCE</scope>
    <source>
        <strain evidence="3">23406</strain>
    </source>
</reference>